<keyword evidence="4" id="KW-1185">Reference proteome</keyword>
<evidence type="ECO:0000313" key="3">
    <source>
        <dbReference type="EMBL" id="QDT71235.1"/>
    </source>
</evidence>
<feature type="transmembrane region" description="Helical" evidence="1">
    <location>
        <begin position="445"/>
        <end position="467"/>
    </location>
</feature>
<evidence type="ECO:0000256" key="1">
    <source>
        <dbReference type="SAM" id="Phobius"/>
    </source>
</evidence>
<protein>
    <recommendedName>
        <fullName evidence="2">DUF3592 domain-containing protein</fullName>
    </recommendedName>
</protein>
<dbReference type="KEGG" id="llh:I41_03910"/>
<sequence>MAKQTDQDKQSTSSTSKQKSTSLFGALFLILFALPFAGIGLYKGRECFREFWAYRQAQSWREAPATLLKAETKEFDGDDCTTFRATASYRYEFDGRMYVSDRVALRQSSDNVGDFQRTLGKKLQQALQRKEVVSAFVNPADPAEALLNRDFRPEMMLFDGMFALVFGAVGLGLTAGGFVAAYRLRREVKRSRQFPGKPWMWKEHWAQGKIRSSNHVWMALVAAVLWNNMVWPIAIIMVWDEGTWPELMFISIFLVIGIGLAGAAGYLWLRRWKWGVSEFEMAAIPGVLGGPLAGVIHVPRPIRTDLGVKIRFACEQSVSDGDSTKTVTLWEEERMITRDLTIGGVRTLIPVEFVTPYDLPDSNADDVKWKLTASARTSGVDYQAEFEVPIFKTAASSPTPAAASAEESPLFAPLSLDAIAADASARLEEDFADRKTIVFPMARHVGLSVFSTIFTVGWTSVCVWLFLSDAP</sequence>
<evidence type="ECO:0000259" key="2">
    <source>
        <dbReference type="Pfam" id="PF12158"/>
    </source>
</evidence>
<feature type="domain" description="DUF3592" evidence="2">
    <location>
        <begin position="64"/>
        <end position="151"/>
    </location>
</feature>
<keyword evidence="1" id="KW-1133">Transmembrane helix</keyword>
<dbReference type="AlphaFoldDB" id="A0A517TS85"/>
<dbReference type="Pfam" id="PF12158">
    <property type="entry name" value="DUF3592"/>
    <property type="match status" value="1"/>
</dbReference>
<accession>A0A517TS85</accession>
<keyword evidence="1" id="KW-0472">Membrane</keyword>
<reference evidence="3 4" key="1">
    <citation type="submission" date="2019-02" db="EMBL/GenBank/DDBJ databases">
        <title>Deep-cultivation of Planctomycetes and their phenomic and genomic characterization uncovers novel biology.</title>
        <authorList>
            <person name="Wiegand S."/>
            <person name="Jogler M."/>
            <person name="Boedeker C."/>
            <person name="Pinto D."/>
            <person name="Vollmers J."/>
            <person name="Rivas-Marin E."/>
            <person name="Kohn T."/>
            <person name="Peeters S.H."/>
            <person name="Heuer A."/>
            <person name="Rast P."/>
            <person name="Oberbeckmann S."/>
            <person name="Bunk B."/>
            <person name="Jeske O."/>
            <person name="Meyerdierks A."/>
            <person name="Storesund J.E."/>
            <person name="Kallscheuer N."/>
            <person name="Luecker S."/>
            <person name="Lage O.M."/>
            <person name="Pohl T."/>
            <person name="Merkel B.J."/>
            <person name="Hornburger P."/>
            <person name="Mueller R.-W."/>
            <person name="Bruemmer F."/>
            <person name="Labrenz M."/>
            <person name="Spormann A.M."/>
            <person name="Op den Camp H."/>
            <person name="Overmann J."/>
            <person name="Amann R."/>
            <person name="Jetten M.S.M."/>
            <person name="Mascher T."/>
            <person name="Medema M.H."/>
            <person name="Devos D.P."/>
            <person name="Kaster A.-K."/>
            <person name="Ovreas L."/>
            <person name="Rohde M."/>
            <person name="Galperin M.Y."/>
            <person name="Jogler C."/>
        </authorList>
    </citation>
    <scope>NUCLEOTIDE SEQUENCE [LARGE SCALE GENOMIC DNA]</scope>
    <source>
        <strain evidence="3 4">I41</strain>
    </source>
</reference>
<organism evidence="3 4">
    <name type="scientific">Lacipirellula limnantheis</name>
    <dbReference type="NCBI Taxonomy" id="2528024"/>
    <lineage>
        <taxon>Bacteria</taxon>
        <taxon>Pseudomonadati</taxon>
        <taxon>Planctomycetota</taxon>
        <taxon>Planctomycetia</taxon>
        <taxon>Pirellulales</taxon>
        <taxon>Lacipirellulaceae</taxon>
        <taxon>Lacipirellula</taxon>
    </lineage>
</organism>
<evidence type="ECO:0000313" key="4">
    <source>
        <dbReference type="Proteomes" id="UP000317909"/>
    </source>
</evidence>
<dbReference type="EMBL" id="CP036339">
    <property type="protein sequence ID" value="QDT71235.1"/>
    <property type="molecule type" value="Genomic_DNA"/>
</dbReference>
<keyword evidence="1" id="KW-0812">Transmembrane</keyword>
<feature type="transmembrane region" description="Helical" evidence="1">
    <location>
        <begin position="161"/>
        <end position="182"/>
    </location>
</feature>
<name>A0A517TS85_9BACT</name>
<feature type="transmembrane region" description="Helical" evidence="1">
    <location>
        <begin position="249"/>
        <end position="269"/>
    </location>
</feature>
<dbReference type="RefSeq" id="WP_145430386.1">
    <property type="nucleotide sequence ID" value="NZ_CP036339.1"/>
</dbReference>
<dbReference type="Proteomes" id="UP000317909">
    <property type="component" value="Chromosome"/>
</dbReference>
<feature type="transmembrane region" description="Helical" evidence="1">
    <location>
        <begin position="21"/>
        <end position="42"/>
    </location>
</feature>
<feature type="transmembrane region" description="Helical" evidence="1">
    <location>
        <begin position="216"/>
        <end position="237"/>
    </location>
</feature>
<gene>
    <name evidence="3" type="ORF">I41_03910</name>
</gene>
<proteinExistence type="predicted"/>
<dbReference type="InterPro" id="IPR021994">
    <property type="entry name" value="DUF3592"/>
</dbReference>
<dbReference type="OrthoDB" id="228317at2"/>